<reference evidence="13" key="1">
    <citation type="submission" date="2022-10" db="EMBL/GenBank/DDBJ databases">
        <authorList>
            <person name="Byrne P K."/>
        </authorList>
    </citation>
    <scope>NUCLEOTIDE SEQUENCE</scope>
    <source>
        <strain evidence="13">ZP964</strain>
    </source>
</reference>
<dbReference type="PANTHER" id="PTHR13108">
    <property type="entry name" value="CONDENSIN COMPLEX SUBUNIT 2"/>
    <property type="match status" value="1"/>
</dbReference>
<evidence type="ECO:0000256" key="10">
    <source>
        <dbReference type="ARBA" id="ARBA00023306"/>
    </source>
</evidence>
<accession>A0ABN8WMT2</accession>
<evidence type="ECO:0000313" key="14">
    <source>
        <dbReference type="Proteomes" id="UP001162085"/>
    </source>
</evidence>
<comment type="subcellular location">
    <subcellularLocation>
        <location evidence="1">Chromosome</location>
    </subcellularLocation>
    <subcellularLocation>
        <location evidence="2">Cytoplasm</location>
    </subcellularLocation>
</comment>
<keyword evidence="8 11" id="KW-0498">Mitosis</keyword>
<dbReference type="InterPro" id="IPR022816">
    <property type="entry name" value="Condensin_barren_su2"/>
</dbReference>
<dbReference type="Pfam" id="PF05786">
    <property type="entry name" value="Cnd2"/>
    <property type="match status" value="1"/>
</dbReference>
<evidence type="ECO:0000256" key="11">
    <source>
        <dbReference type="PIRNR" id="PIRNR017126"/>
    </source>
</evidence>
<feature type="compositionally biased region" description="Polar residues" evidence="12">
    <location>
        <begin position="250"/>
        <end position="259"/>
    </location>
</feature>
<dbReference type="EMBL" id="OX365929">
    <property type="protein sequence ID" value="CAI4055948.1"/>
    <property type="molecule type" value="Genomic_DNA"/>
</dbReference>
<feature type="region of interest" description="Disordered" evidence="12">
    <location>
        <begin position="530"/>
        <end position="558"/>
    </location>
</feature>
<feature type="region of interest" description="Disordered" evidence="12">
    <location>
        <begin position="434"/>
        <end position="462"/>
    </location>
</feature>
<evidence type="ECO:0000313" key="13">
    <source>
        <dbReference type="EMBL" id="CAI4055948.1"/>
    </source>
</evidence>
<evidence type="ECO:0000256" key="7">
    <source>
        <dbReference type="ARBA" id="ARBA00022618"/>
    </source>
</evidence>
<feature type="compositionally biased region" description="Basic and acidic residues" evidence="12">
    <location>
        <begin position="700"/>
        <end position="721"/>
    </location>
</feature>
<evidence type="ECO:0000256" key="1">
    <source>
        <dbReference type="ARBA" id="ARBA00004286"/>
    </source>
</evidence>
<comment type="function">
    <text evidence="11">Regulatory subunit of the condensin complex, a complex required for conversion of interphase chromatin into mitotic-like condense chromosomes.</text>
</comment>
<feature type="compositionally biased region" description="Basic and acidic residues" evidence="12">
    <location>
        <begin position="672"/>
        <end position="681"/>
    </location>
</feature>
<name>A0ABN8WMT2_SACUV</name>
<evidence type="ECO:0000256" key="4">
    <source>
        <dbReference type="ARBA" id="ARBA00016065"/>
    </source>
</evidence>
<feature type="compositionally biased region" description="Acidic residues" evidence="12">
    <location>
        <begin position="373"/>
        <end position="382"/>
    </location>
</feature>
<feature type="region of interest" description="Disordered" evidence="12">
    <location>
        <begin position="106"/>
        <end position="131"/>
    </location>
</feature>
<keyword evidence="9 11" id="KW-0226">DNA condensation</keyword>
<sequence length="788" mass="89358">MTTQLRYENNDEDEREEHNLFTNRSTMMANFEEWIKMATDNKINSRNSWNFALIDYFYDLDVLKDGENNINFQKASATLDGCIKIYSSRVDSVTTETGKLLSGLAQRKANESANGSNGTDGNGQGLEDDDDEEANVQIDPLTGMPISNDPDANNTRRRVYNRVLETTLVEFETIKMKELDQELSIDPLFKKALVDFDEGGAKSLLLNTLNIDNTARVIFDASIKDNQQTTQDEAIQDQSQEDDPIEANSVVDSENEPSQSLVSSCNDSMLNISVANAPSMEDEILSLGMDFIKFDQIAVCEISGSIEQLRNVVEDINQAKGFIENVNNKFDNFLTEEELQEAVPDNAEDGIDGFDMGIQQELEYPDDNHDNTPQDEEGDQDDEKNNTVEGIFEKDLMTYFDENLNRNWRGREHWKVRNFKKMNQVSKGADLLAKTPAPAGDATNQNTENDKPTDAKKKSKQKKALEIDFFQKDDGFEDKIFGPKGRAKIDMPIKNRKNDSHYLLPDDFHFSTDKITRLFIKPGQKMSLFQHKRHPSGDTSSRALDKSTSSANAANNDAPTIADEHFWANNYERIEQEQKEIENSKEVGDVVGGTLDNPFEDDMDGIDFNQAFEGADDNEEASVKLDLQDDEEHKFPIRDNKVTYSRVSKKVDVRRLKKNVWKSINSLIQEQDAKKEDTLPKEDDEDEAPKTDEPLEEDEPPKADEALREGESSKEDEPRKELKFSEIIQGISKMYSDETLKDISTSFCFICLLHLANEHGLQIISTDNYDDLIVNYEDLVTVQTASSK</sequence>
<evidence type="ECO:0000256" key="8">
    <source>
        <dbReference type="ARBA" id="ARBA00022776"/>
    </source>
</evidence>
<organism evidence="13 14">
    <name type="scientific">Saccharomyces uvarum</name>
    <name type="common">Yeast</name>
    <name type="synonym">Saccharomyces bayanus var. uvarum</name>
    <dbReference type="NCBI Taxonomy" id="230603"/>
    <lineage>
        <taxon>Eukaryota</taxon>
        <taxon>Fungi</taxon>
        <taxon>Dikarya</taxon>
        <taxon>Ascomycota</taxon>
        <taxon>Saccharomycotina</taxon>
        <taxon>Saccharomycetes</taxon>
        <taxon>Saccharomycetales</taxon>
        <taxon>Saccharomycetaceae</taxon>
        <taxon>Saccharomyces</taxon>
    </lineage>
</organism>
<evidence type="ECO:0000256" key="6">
    <source>
        <dbReference type="ARBA" id="ARBA00022490"/>
    </source>
</evidence>
<comment type="similarity">
    <text evidence="3 11">Belongs to the CND2 (condensin subunit 2) family.</text>
</comment>
<evidence type="ECO:0000256" key="3">
    <source>
        <dbReference type="ARBA" id="ARBA00009471"/>
    </source>
</evidence>
<evidence type="ECO:0000256" key="12">
    <source>
        <dbReference type="SAM" id="MobiDB-lite"/>
    </source>
</evidence>
<keyword evidence="6" id="KW-0963">Cytoplasm</keyword>
<keyword evidence="7 11" id="KW-0132">Cell division</keyword>
<feature type="compositionally biased region" description="Polar residues" evidence="12">
    <location>
        <begin position="226"/>
        <end position="238"/>
    </location>
</feature>
<keyword evidence="5" id="KW-0158">Chromosome</keyword>
<gene>
    <name evidence="13" type="primary">SUVZ02G0210</name>
    <name evidence="13" type="ORF">SUVZ_02G0210</name>
</gene>
<feature type="region of interest" description="Disordered" evidence="12">
    <location>
        <begin position="226"/>
        <end position="259"/>
    </location>
</feature>
<dbReference type="Proteomes" id="UP001162085">
    <property type="component" value="Chromosome 2"/>
</dbReference>
<evidence type="ECO:0000256" key="9">
    <source>
        <dbReference type="ARBA" id="ARBA00023067"/>
    </source>
</evidence>
<feature type="region of interest" description="Disordered" evidence="12">
    <location>
        <begin position="672"/>
        <end position="721"/>
    </location>
</feature>
<protein>
    <recommendedName>
        <fullName evidence="4 11">Condensin complex subunit 2</fullName>
    </recommendedName>
</protein>
<keyword evidence="10 11" id="KW-0131">Cell cycle</keyword>
<evidence type="ECO:0000256" key="5">
    <source>
        <dbReference type="ARBA" id="ARBA00022454"/>
    </source>
</evidence>
<proteinExistence type="inferred from homology"/>
<feature type="compositionally biased region" description="Low complexity" evidence="12">
    <location>
        <begin position="547"/>
        <end position="556"/>
    </location>
</feature>
<keyword evidence="14" id="KW-1185">Reference proteome</keyword>
<dbReference type="PANTHER" id="PTHR13108:SF9">
    <property type="entry name" value="CONDENSIN COMPLEX SUBUNIT 2"/>
    <property type="match status" value="1"/>
</dbReference>
<evidence type="ECO:0000256" key="2">
    <source>
        <dbReference type="ARBA" id="ARBA00004496"/>
    </source>
</evidence>
<feature type="region of interest" description="Disordered" evidence="12">
    <location>
        <begin position="363"/>
        <end position="385"/>
    </location>
</feature>
<dbReference type="PIRSF" id="PIRSF017126">
    <property type="entry name" value="Condensin_H"/>
    <property type="match status" value="1"/>
</dbReference>